<comment type="caution">
    <text evidence="1">The sequence shown here is derived from an EMBL/GenBank/DDBJ whole genome shotgun (WGS) entry which is preliminary data.</text>
</comment>
<accession>A0ABU0JET5</accession>
<dbReference type="Gene3D" id="1.10.10.10">
    <property type="entry name" value="Winged helix-like DNA-binding domain superfamily/Winged helix DNA-binding domain"/>
    <property type="match status" value="1"/>
</dbReference>
<dbReference type="SUPFAM" id="SSF46894">
    <property type="entry name" value="C-terminal effector domain of the bipartite response regulators"/>
    <property type="match status" value="1"/>
</dbReference>
<proteinExistence type="predicted"/>
<dbReference type="InterPro" id="IPR036388">
    <property type="entry name" value="WH-like_DNA-bd_sf"/>
</dbReference>
<protein>
    <recommendedName>
        <fullName evidence="3">OmpR/PhoB-type domain-containing protein</fullName>
    </recommendedName>
</protein>
<organism evidence="1 2">
    <name type="scientific">Labrys wisconsinensis</name>
    <dbReference type="NCBI Taxonomy" id="425677"/>
    <lineage>
        <taxon>Bacteria</taxon>
        <taxon>Pseudomonadati</taxon>
        <taxon>Pseudomonadota</taxon>
        <taxon>Alphaproteobacteria</taxon>
        <taxon>Hyphomicrobiales</taxon>
        <taxon>Xanthobacteraceae</taxon>
        <taxon>Labrys</taxon>
    </lineage>
</organism>
<dbReference type="RefSeq" id="WP_307280108.1">
    <property type="nucleotide sequence ID" value="NZ_JAUSVX010000013.1"/>
</dbReference>
<dbReference type="Proteomes" id="UP001242480">
    <property type="component" value="Unassembled WGS sequence"/>
</dbReference>
<reference evidence="1 2" key="1">
    <citation type="submission" date="2023-07" db="EMBL/GenBank/DDBJ databases">
        <title>Genomic Encyclopedia of Type Strains, Phase IV (KMG-IV): sequencing the most valuable type-strain genomes for metagenomic binning, comparative biology and taxonomic classification.</title>
        <authorList>
            <person name="Goeker M."/>
        </authorList>
    </citation>
    <scope>NUCLEOTIDE SEQUENCE [LARGE SCALE GENOMIC DNA]</scope>
    <source>
        <strain evidence="1 2">DSM 19619</strain>
    </source>
</reference>
<evidence type="ECO:0000313" key="2">
    <source>
        <dbReference type="Proteomes" id="UP001242480"/>
    </source>
</evidence>
<sequence>MSNAPTCPCCGAPVDPLAVLIDEANLTIAHRGDVAKLTPDQFRLFQLLLDTYPRPVERDRAFDLLYGARLDCDQPEPKILDIQVCKMRPRLEPLGLVVTTAWGIGWTLTLALPEAAAALREEGVRRRLKQVRYDAAHDEKIKALRARGYGLASIARMLGIGYGATERAMTRLGLLGERQGTAA</sequence>
<evidence type="ECO:0000313" key="1">
    <source>
        <dbReference type="EMBL" id="MDQ0472792.1"/>
    </source>
</evidence>
<dbReference type="EMBL" id="JAUSVX010000013">
    <property type="protein sequence ID" value="MDQ0472792.1"/>
    <property type="molecule type" value="Genomic_DNA"/>
</dbReference>
<dbReference type="InterPro" id="IPR016032">
    <property type="entry name" value="Sig_transdc_resp-reg_C-effctor"/>
</dbReference>
<gene>
    <name evidence="1" type="ORF">QO011_005822</name>
</gene>
<evidence type="ECO:0008006" key="3">
    <source>
        <dbReference type="Google" id="ProtNLM"/>
    </source>
</evidence>
<name>A0ABU0JET5_9HYPH</name>
<keyword evidence="2" id="KW-1185">Reference proteome</keyword>